<dbReference type="PANTHER" id="PTHR21521">
    <property type="entry name" value="AMUN, ISOFORM A"/>
    <property type="match status" value="1"/>
</dbReference>
<feature type="compositionally biased region" description="Low complexity" evidence="1">
    <location>
        <begin position="105"/>
        <end position="117"/>
    </location>
</feature>
<feature type="region of interest" description="Disordered" evidence="1">
    <location>
        <begin position="105"/>
        <end position="131"/>
    </location>
</feature>
<feature type="region of interest" description="Disordered" evidence="1">
    <location>
        <begin position="1"/>
        <end position="31"/>
    </location>
</feature>
<organism evidence="2 3">
    <name type="scientific">Rousettus aegyptiacus</name>
    <name type="common">Egyptian fruit bat</name>
    <name type="synonym">Pteropus aegyptiacus</name>
    <dbReference type="NCBI Taxonomy" id="9407"/>
    <lineage>
        <taxon>Eukaryota</taxon>
        <taxon>Metazoa</taxon>
        <taxon>Chordata</taxon>
        <taxon>Craniata</taxon>
        <taxon>Vertebrata</taxon>
        <taxon>Euteleostomi</taxon>
        <taxon>Mammalia</taxon>
        <taxon>Eutheria</taxon>
        <taxon>Laurasiatheria</taxon>
        <taxon>Chiroptera</taxon>
        <taxon>Yinpterochiroptera</taxon>
        <taxon>Pteropodoidea</taxon>
        <taxon>Pteropodidae</taxon>
        <taxon>Rousettinae</taxon>
        <taxon>Rousettus</taxon>
    </lineage>
</organism>
<dbReference type="PANTHER" id="PTHR21521:SF0">
    <property type="entry name" value="AMUN, ISOFORM A"/>
    <property type="match status" value="1"/>
</dbReference>
<protein>
    <submittedName>
        <fullName evidence="2">Uncharacterized protein</fullName>
    </submittedName>
</protein>
<reference evidence="2 3" key="1">
    <citation type="journal article" date="2020" name="Nature">
        <title>Six reference-quality genomes reveal evolution of bat adaptations.</title>
        <authorList>
            <person name="Jebb D."/>
            <person name="Huang Z."/>
            <person name="Pippel M."/>
            <person name="Hughes G.M."/>
            <person name="Lavrichenko K."/>
            <person name="Devanna P."/>
            <person name="Winkler S."/>
            <person name="Jermiin L.S."/>
            <person name="Skirmuntt E.C."/>
            <person name="Katzourakis A."/>
            <person name="Burkitt-Gray L."/>
            <person name="Ray D.A."/>
            <person name="Sullivan K.A.M."/>
            <person name="Roscito J.G."/>
            <person name="Kirilenko B.M."/>
            <person name="Davalos L.M."/>
            <person name="Corthals A.P."/>
            <person name="Power M.L."/>
            <person name="Jones G."/>
            <person name="Ransome R.D."/>
            <person name="Dechmann D.K.N."/>
            <person name="Locatelli A.G."/>
            <person name="Puechmaille S.J."/>
            <person name="Fedrigo O."/>
            <person name="Jarvis E.D."/>
            <person name="Hiller M."/>
            <person name="Vernes S.C."/>
            <person name="Myers E.W."/>
            <person name="Teeling E.C."/>
        </authorList>
    </citation>
    <scope>NUCLEOTIDE SEQUENCE [LARGE SCALE GENOMIC DNA]</scope>
    <source>
        <strain evidence="2">MRouAeg1</strain>
        <tissue evidence="2">Muscle</tissue>
    </source>
</reference>
<name>A0A7J8EZY7_ROUAE</name>
<comment type="caution">
    <text evidence="2">The sequence shown here is derived from an EMBL/GenBank/DDBJ whole genome shotgun (WGS) entry which is preliminary data.</text>
</comment>
<dbReference type="EMBL" id="JACASE010000008">
    <property type="protein sequence ID" value="KAF6441068.1"/>
    <property type="molecule type" value="Genomic_DNA"/>
</dbReference>
<proteinExistence type="predicted"/>
<dbReference type="AlphaFoldDB" id="A0A7J8EZY7"/>
<evidence type="ECO:0000313" key="2">
    <source>
        <dbReference type="EMBL" id="KAF6441068.1"/>
    </source>
</evidence>
<sequence length="131" mass="14403">MLWGGPSWRGSPPVTTPSDRTRRQRGRFRPRLQQLVATNPPELVVKRSAAAFNLLPDMQAAVTELCTLRGVGPATASGSTSGLWTPHRVETALWTWTVGQKLCPHLLPKLSPSSPTPEDSRPSKKRRTQAN</sequence>
<evidence type="ECO:0000313" key="3">
    <source>
        <dbReference type="Proteomes" id="UP000593571"/>
    </source>
</evidence>
<evidence type="ECO:0000256" key="1">
    <source>
        <dbReference type="SAM" id="MobiDB-lite"/>
    </source>
</evidence>
<keyword evidence="3" id="KW-1185">Reference proteome</keyword>
<dbReference type="Proteomes" id="UP000593571">
    <property type="component" value="Unassembled WGS sequence"/>
</dbReference>
<gene>
    <name evidence="2" type="ORF">HJG63_012275</name>
</gene>
<accession>A0A7J8EZY7</accession>